<proteinExistence type="predicted"/>
<dbReference type="PANTHER" id="PTHR43377">
    <property type="entry name" value="BILIVERDIN REDUCTASE A"/>
    <property type="match status" value="1"/>
</dbReference>
<dbReference type="PANTHER" id="PTHR43377:SF1">
    <property type="entry name" value="BILIVERDIN REDUCTASE A"/>
    <property type="match status" value="1"/>
</dbReference>
<dbReference type="EMBL" id="FMYT01000009">
    <property type="protein sequence ID" value="SDC58337.1"/>
    <property type="molecule type" value="Genomic_DNA"/>
</dbReference>
<reference evidence="2 3" key="1">
    <citation type="submission" date="2016-10" db="EMBL/GenBank/DDBJ databases">
        <authorList>
            <person name="Varghese N."/>
            <person name="Submissions S."/>
        </authorList>
    </citation>
    <scope>NUCLEOTIDE SEQUENCE [LARGE SCALE GENOMIC DNA]</scope>
    <source>
        <strain evidence="2 3">WG10</strain>
    </source>
</reference>
<dbReference type="Gene3D" id="3.30.360.10">
    <property type="entry name" value="Dihydrodipicolinate Reductase, domain 2"/>
    <property type="match status" value="1"/>
</dbReference>
<feature type="domain" description="Gfo/Idh/MocA-like oxidoreductase N-terminal" evidence="1">
    <location>
        <begin position="2"/>
        <end position="95"/>
    </location>
</feature>
<dbReference type="SUPFAM" id="SSF55347">
    <property type="entry name" value="Glyceraldehyde-3-phosphate dehydrogenase-like, C-terminal domain"/>
    <property type="match status" value="1"/>
</dbReference>
<name>A0A1G6MSZ7_9FIRM</name>
<evidence type="ECO:0000313" key="2">
    <source>
        <dbReference type="EMBL" id="SDC58337.1"/>
    </source>
</evidence>
<dbReference type="Gene3D" id="3.40.50.720">
    <property type="entry name" value="NAD(P)-binding Rossmann-like Domain"/>
    <property type="match status" value="1"/>
</dbReference>
<protein>
    <submittedName>
        <fullName evidence="2">Predicted dehydrogenase</fullName>
    </submittedName>
</protein>
<dbReference type="InterPro" id="IPR051450">
    <property type="entry name" value="Gfo/Idh/MocA_Oxidoreductases"/>
</dbReference>
<dbReference type="InterPro" id="IPR036291">
    <property type="entry name" value="NAD(P)-bd_dom_sf"/>
</dbReference>
<dbReference type="RefSeq" id="WP_149796765.1">
    <property type="nucleotide sequence ID" value="NZ_FMYT01000009.1"/>
</dbReference>
<dbReference type="SUPFAM" id="SSF51735">
    <property type="entry name" value="NAD(P)-binding Rossmann-fold domains"/>
    <property type="match status" value="1"/>
</dbReference>
<evidence type="ECO:0000259" key="1">
    <source>
        <dbReference type="Pfam" id="PF01408"/>
    </source>
</evidence>
<evidence type="ECO:0000313" key="3">
    <source>
        <dbReference type="Proteomes" id="UP000324896"/>
    </source>
</evidence>
<dbReference type="InterPro" id="IPR000683">
    <property type="entry name" value="Gfo/Idh/MocA-like_OxRdtase_N"/>
</dbReference>
<dbReference type="Proteomes" id="UP000324896">
    <property type="component" value="Unassembled WGS sequence"/>
</dbReference>
<sequence>MKICFFGLGSIGKKHLKNLSYILEEKNIEFEIHAYRSSNEVLGLKNLDREIFELNNVDTDYDIVFITNPTSKHFETISYMIDKTEHMFIEKPIFEDADYNLEEISFGEGVYYIAAPLRYSSVIQKLKNIKNDYNIYSIRVISSSYLPDWRPEQDYRDVYSAKKELGGGVSIDLIHEWDYLTYLFGFPERIFNLQGQFSHLEIDSEDLSIYIAKYEDKLVELHLDYFGRETKREIQLFTDKGLIKADFIDNSIVLPDRTTLELEDNDIYKNEMYHFFDLINSKKKNFNPPEHAFKVLKLIKESE</sequence>
<organism evidence="2 3">
    <name type="scientific">Halanaerobium congolense</name>
    <dbReference type="NCBI Taxonomy" id="54121"/>
    <lineage>
        <taxon>Bacteria</taxon>
        <taxon>Bacillati</taxon>
        <taxon>Bacillota</taxon>
        <taxon>Clostridia</taxon>
        <taxon>Halanaerobiales</taxon>
        <taxon>Halanaerobiaceae</taxon>
        <taxon>Halanaerobium</taxon>
    </lineage>
</organism>
<dbReference type="GO" id="GO:0000166">
    <property type="term" value="F:nucleotide binding"/>
    <property type="evidence" value="ECO:0007669"/>
    <property type="project" value="InterPro"/>
</dbReference>
<gene>
    <name evidence="2" type="ORF">SAMN04488597_10953</name>
</gene>
<dbReference type="Pfam" id="PF01408">
    <property type="entry name" value="GFO_IDH_MocA"/>
    <property type="match status" value="1"/>
</dbReference>
<accession>A0A1G6MSZ7</accession>
<dbReference type="AlphaFoldDB" id="A0A1G6MSZ7"/>